<reference evidence="4" key="1">
    <citation type="submission" date="2023-02" db="EMBL/GenBank/DDBJ databases">
        <title>Nocardiopsis ansamitocini NBRC 112285.</title>
        <authorList>
            <person name="Ichikawa N."/>
            <person name="Sato H."/>
            <person name="Tonouchi N."/>
        </authorList>
    </citation>
    <scope>NUCLEOTIDE SEQUENCE</scope>
    <source>
        <strain evidence="4">NBRC 112285</strain>
    </source>
</reference>
<keyword evidence="5" id="KW-1185">Reference proteome</keyword>
<dbReference type="SMART" id="SM00382">
    <property type="entry name" value="AAA"/>
    <property type="match status" value="2"/>
</dbReference>
<dbReference type="InterPro" id="IPR015854">
    <property type="entry name" value="ABC_transpr_LolD-like"/>
</dbReference>
<gene>
    <name evidence="4" type="ORF">Nans01_45420</name>
</gene>
<comment type="caution">
    <text evidence="4">The sequence shown here is derived from an EMBL/GenBank/DDBJ whole genome shotgun (WGS) entry which is preliminary data.</text>
</comment>
<dbReference type="InterPro" id="IPR003593">
    <property type="entry name" value="AAA+_ATPase"/>
</dbReference>
<dbReference type="PANTHER" id="PTHR24220:SF685">
    <property type="entry name" value="ABC TRANSPORTER RELATED"/>
    <property type="match status" value="1"/>
</dbReference>
<dbReference type="GO" id="GO:0005524">
    <property type="term" value="F:ATP binding"/>
    <property type="evidence" value="ECO:0007669"/>
    <property type="project" value="UniProtKB-KW"/>
</dbReference>
<dbReference type="InterPro" id="IPR017871">
    <property type="entry name" value="ABC_transporter-like_CS"/>
</dbReference>
<keyword evidence="2 4" id="KW-0067">ATP-binding</keyword>
<dbReference type="EMBL" id="BSQG01000012">
    <property type="protein sequence ID" value="GLU50191.1"/>
    <property type="molecule type" value="Genomic_DNA"/>
</dbReference>
<dbReference type="Gene3D" id="3.40.50.300">
    <property type="entry name" value="P-loop containing nucleotide triphosphate hydrolases"/>
    <property type="match status" value="2"/>
</dbReference>
<dbReference type="GO" id="GO:0022857">
    <property type="term" value="F:transmembrane transporter activity"/>
    <property type="evidence" value="ECO:0007669"/>
    <property type="project" value="TreeGrafter"/>
</dbReference>
<protein>
    <submittedName>
        <fullName evidence="4">ABC transporter ATP-binding protein</fullName>
    </submittedName>
</protein>
<evidence type="ECO:0000256" key="2">
    <source>
        <dbReference type="ARBA" id="ARBA00022840"/>
    </source>
</evidence>
<evidence type="ECO:0000259" key="3">
    <source>
        <dbReference type="PROSITE" id="PS50893"/>
    </source>
</evidence>
<proteinExistence type="predicted"/>
<dbReference type="PROSITE" id="PS50893">
    <property type="entry name" value="ABC_TRANSPORTER_2"/>
    <property type="match status" value="2"/>
</dbReference>
<dbReference type="Pfam" id="PF00005">
    <property type="entry name" value="ABC_tran"/>
    <property type="match status" value="2"/>
</dbReference>
<dbReference type="GO" id="GO:0005886">
    <property type="term" value="C:plasma membrane"/>
    <property type="evidence" value="ECO:0007669"/>
    <property type="project" value="TreeGrafter"/>
</dbReference>
<evidence type="ECO:0000313" key="4">
    <source>
        <dbReference type="EMBL" id="GLU50191.1"/>
    </source>
</evidence>
<accession>A0A9W6UIR3</accession>
<feature type="domain" description="ABC transporter" evidence="3">
    <location>
        <begin position="243"/>
        <end position="470"/>
    </location>
</feature>
<organism evidence="4 5">
    <name type="scientific">Nocardiopsis ansamitocini</name>
    <dbReference type="NCBI Taxonomy" id="1670832"/>
    <lineage>
        <taxon>Bacteria</taxon>
        <taxon>Bacillati</taxon>
        <taxon>Actinomycetota</taxon>
        <taxon>Actinomycetes</taxon>
        <taxon>Streptosporangiales</taxon>
        <taxon>Nocardiopsidaceae</taxon>
        <taxon>Nocardiopsis</taxon>
    </lineage>
</organism>
<sequence length="471" mass="49033">MPPTTGLVLTGIGVHDASGRPVVENADVTIAAGEVVALMGESGSGKTSTVLAALDALGPGLHRSSGTVRWNGVPIGRGRAARVWRRSHVGMLAQDPAGALHPLRSVAGLVGEGLLGSRRADRAKSVARALAEVGLAPEALWSRRPHELSGGQAQRVALARALVGEPPLLVLDEPTGGLDPATLELVRVALRRRRGDPRMSTLVISHDTDFVTGLADRVVHVGEVPAVRPRPGARVRSGGVPVLTARRLTLAQPPGGRPLLTEADLAVHAGECVVVLGPSGAGKSTLLTALAGLHRPAQGELRLKDQELPCGLAERTRSHLRAVQFVGQDPATALNPAHTVATALTRPLRILGGLDRSTARARVPELLDAVGLAPRLAARRPGELSGGQRQRVALARALAAEPDVLLADEATSALDAATAGTVLDLLDHLRATRGLAVLLVTHDRSVARRADRVLEFDPAMRTLGESALPIP</sequence>
<keyword evidence="1" id="KW-0547">Nucleotide-binding</keyword>
<dbReference type="PROSITE" id="PS00211">
    <property type="entry name" value="ABC_TRANSPORTER_1"/>
    <property type="match status" value="2"/>
</dbReference>
<evidence type="ECO:0000256" key="1">
    <source>
        <dbReference type="ARBA" id="ARBA00022741"/>
    </source>
</evidence>
<dbReference type="Proteomes" id="UP001165092">
    <property type="component" value="Unassembled WGS sequence"/>
</dbReference>
<evidence type="ECO:0000313" key="5">
    <source>
        <dbReference type="Proteomes" id="UP001165092"/>
    </source>
</evidence>
<dbReference type="RefSeq" id="WP_285761730.1">
    <property type="nucleotide sequence ID" value="NZ_BSQG01000012.1"/>
</dbReference>
<dbReference type="AlphaFoldDB" id="A0A9W6UIR3"/>
<dbReference type="InterPro" id="IPR003439">
    <property type="entry name" value="ABC_transporter-like_ATP-bd"/>
</dbReference>
<dbReference type="InterPro" id="IPR027417">
    <property type="entry name" value="P-loop_NTPase"/>
</dbReference>
<feature type="domain" description="ABC transporter" evidence="3">
    <location>
        <begin position="7"/>
        <end position="248"/>
    </location>
</feature>
<dbReference type="GO" id="GO:0016887">
    <property type="term" value="F:ATP hydrolysis activity"/>
    <property type="evidence" value="ECO:0007669"/>
    <property type="project" value="InterPro"/>
</dbReference>
<name>A0A9W6UIR3_9ACTN</name>
<dbReference type="PANTHER" id="PTHR24220">
    <property type="entry name" value="IMPORT ATP-BINDING PROTEIN"/>
    <property type="match status" value="1"/>
</dbReference>
<dbReference type="SUPFAM" id="SSF52540">
    <property type="entry name" value="P-loop containing nucleoside triphosphate hydrolases"/>
    <property type="match status" value="2"/>
</dbReference>